<reference evidence="7 8" key="1">
    <citation type="journal article" date="2014" name="BMC Genomics">
        <title>Comparison of environmental and isolate Sulfobacillus genomes reveals diverse carbon, sulfur, nitrogen, and hydrogen metabolisms.</title>
        <authorList>
            <person name="Justice N.B."/>
            <person name="Norman A."/>
            <person name="Brown C.T."/>
            <person name="Singh A."/>
            <person name="Thomas B.C."/>
            <person name="Banfield J.F."/>
        </authorList>
    </citation>
    <scope>NUCLEOTIDE SEQUENCE [LARGE SCALE GENOMIC DNA]</scope>
    <source>
        <strain evidence="7">AMDSBA1</strain>
    </source>
</reference>
<dbReference type="HAMAP" id="MF_01080">
    <property type="entry name" value="TruB_bact"/>
    <property type="match status" value="1"/>
</dbReference>
<feature type="domain" description="Pseudouridine synthase II N-terminal" evidence="6">
    <location>
        <begin position="64"/>
        <end position="212"/>
    </location>
</feature>
<gene>
    <name evidence="5 7" type="primary">truB</name>
    <name evidence="7" type="ORF">C7B43_00265</name>
</gene>
<dbReference type="EC" id="5.4.99.25" evidence="5"/>
<keyword evidence="3 5" id="KW-0819">tRNA processing</keyword>
<dbReference type="GO" id="GO:1990481">
    <property type="term" value="P:mRNA pseudouridine synthesis"/>
    <property type="evidence" value="ECO:0007669"/>
    <property type="project" value="TreeGrafter"/>
</dbReference>
<dbReference type="Pfam" id="PF01509">
    <property type="entry name" value="TruB_N"/>
    <property type="match status" value="1"/>
</dbReference>
<evidence type="ECO:0000256" key="3">
    <source>
        <dbReference type="ARBA" id="ARBA00022694"/>
    </source>
</evidence>
<organism evidence="7 8">
    <name type="scientific">Sulfobacillus benefaciens</name>
    <dbReference type="NCBI Taxonomy" id="453960"/>
    <lineage>
        <taxon>Bacteria</taxon>
        <taxon>Bacillati</taxon>
        <taxon>Bacillota</taxon>
        <taxon>Clostridia</taxon>
        <taxon>Eubacteriales</taxon>
        <taxon>Clostridiales Family XVII. Incertae Sedis</taxon>
        <taxon>Sulfobacillus</taxon>
    </lineage>
</organism>
<feature type="active site" description="Nucleophile" evidence="5">
    <location>
        <position position="79"/>
    </location>
</feature>
<dbReference type="CDD" id="cd02573">
    <property type="entry name" value="PseudoU_synth_EcTruB"/>
    <property type="match status" value="1"/>
</dbReference>
<name>A0A2T2XB21_9FIRM</name>
<sequence length="327" mass="36181">MGPLWKVCTSRTFCGNCRIGDRNDSKLSSRWRKTVKEGLCVLNGFLNLYKPLGMSSHQAVSKIRMMTGQKQVGHAGTLDPMAEGVLPIAMGSYTRLLEWTNLVPKVYHAHMTLGTQTHSGDREGYVVAESGAPFPNVDQIATVLRWFRGEILQFPPQVSALKQGGRRAYDLVRHGRTPWLAPRHTVVEDIRLTGGQNRCWSLELTVGSGTYIRAIVRDMGFILGHAASLQSLLRVRVGSFTLENAHRLDQLNQHTDWKRLLLTRPSLLTIPAVAVTGRAIPDLVHGKISAIPHIEGESGVVSLSCDNVVVAVVEGPPWRFRKVIGKE</sequence>
<accession>A0A2T2XB21</accession>
<dbReference type="Proteomes" id="UP000242699">
    <property type="component" value="Unassembled WGS sequence"/>
</dbReference>
<dbReference type="NCBIfam" id="TIGR00431">
    <property type="entry name" value="TruB"/>
    <property type="match status" value="1"/>
</dbReference>
<keyword evidence="4 5" id="KW-0413">Isomerase</keyword>
<dbReference type="GO" id="GO:0003723">
    <property type="term" value="F:RNA binding"/>
    <property type="evidence" value="ECO:0007669"/>
    <property type="project" value="InterPro"/>
</dbReference>
<evidence type="ECO:0000256" key="1">
    <source>
        <dbReference type="ARBA" id="ARBA00000385"/>
    </source>
</evidence>
<dbReference type="SUPFAM" id="SSF55120">
    <property type="entry name" value="Pseudouridine synthase"/>
    <property type="match status" value="1"/>
</dbReference>
<comment type="catalytic activity">
    <reaction evidence="1 5">
        <text>uridine(55) in tRNA = pseudouridine(55) in tRNA</text>
        <dbReference type="Rhea" id="RHEA:42532"/>
        <dbReference type="Rhea" id="RHEA-COMP:10101"/>
        <dbReference type="Rhea" id="RHEA-COMP:10102"/>
        <dbReference type="ChEBI" id="CHEBI:65314"/>
        <dbReference type="ChEBI" id="CHEBI:65315"/>
        <dbReference type="EC" id="5.4.99.25"/>
    </reaction>
</comment>
<dbReference type="PANTHER" id="PTHR13767">
    <property type="entry name" value="TRNA-PSEUDOURIDINE SYNTHASE"/>
    <property type="match status" value="1"/>
</dbReference>
<evidence type="ECO:0000313" key="7">
    <source>
        <dbReference type="EMBL" id="PSR31695.1"/>
    </source>
</evidence>
<protein>
    <recommendedName>
        <fullName evidence="5">tRNA pseudouridine synthase B</fullName>
        <ecNumber evidence="5">5.4.99.25</ecNumber>
    </recommendedName>
    <alternativeName>
        <fullName evidence="5">tRNA pseudouridine(55) synthase</fullName>
        <shortName evidence="5">Psi55 synthase</shortName>
    </alternativeName>
    <alternativeName>
        <fullName evidence="5">tRNA pseudouridylate synthase</fullName>
    </alternativeName>
    <alternativeName>
        <fullName evidence="5">tRNA-uridine isomerase</fullName>
    </alternativeName>
</protein>
<dbReference type="Gene3D" id="3.30.2350.10">
    <property type="entry name" value="Pseudouridine synthase"/>
    <property type="match status" value="1"/>
</dbReference>
<dbReference type="GO" id="GO:0160148">
    <property type="term" value="F:tRNA pseudouridine(55) synthase activity"/>
    <property type="evidence" value="ECO:0007669"/>
    <property type="project" value="UniProtKB-EC"/>
</dbReference>
<dbReference type="PANTHER" id="PTHR13767:SF2">
    <property type="entry name" value="PSEUDOURIDYLATE SYNTHASE TRUB1"/>
    <property type="match status" value="1"/>
</dbReference>
<evidence type="ECO:0000259" key="6">
    <source>
        <dbReference type="Pfam" id="PF01509"/>
    </source>
</evidence>
<dbReference type="AlphaFoldDB" id="A0A2T2XB21"/>
<dbReference type="GO" id="GO:0031119">
    <property type="term" value="P:tRNA pseudouridine synthesis"/>
    <property type="evidence" value="ECO:0007669"/>
    <property type="project" value="UniProtKB-UniRule"/>
</dbReference>
<comment type="similarity">
    <text evidence="2 5">Belongs to the pseudouridine synthase TruB family. Type 1 subfamily.</text>
</comment>
<dbReference type="InterPro" id="IPR020103">
    <property type="entry name" value="PsdUridine_synth_cat_dom_sf"/>
</dbReference>
<dbReference type="InterPro" id="IPR014780">
    <property type="entry name" value="tRNA_psdUridine_synth_TruB"/>
</dbReference>
<evidence type="ECO:0000313" key="8">
    <source>
        <dbReference type="Proteomes" id="UP000242699"/>
    </source>
</evidence>
<comment type="caution">
    <text evidence="7">The sequence shown here is derived from an EMBL/GenBank/DDBJ whole genome shotgun (WGS) entry which is preliminary data.</text>
</comment>
<evidence type="ECO:0000256" key="5">
    <source>
        <dbReference type="HAMAP-Rule" id="MF_01080"/>
    </source>
</evidence>
<evidence type="ECO:0000256" key="2">
    <source>
        <dbReference type="ARBA" id="ARBA00005642"/>
    </source>
</evidence>
<comment type="function">
    <text evidence="5">Responsible for synthesis of pseudouridine from uracil-55 in the psi GC loop of transfer RNAs.</text>
</comment>
<evidence type="ECO:0000256" key="4">
    <source>
        <dbReference type="ARBA" id="ARBA00023235"/>
    </source>
</evidence>
<dbReference type="InterPro" id="IPR002501">
    <property type="entry name" value="PsdUridine_synth_N"/>
</dbReference>
<dbReference type="EMBL" id="PXYT01000001">
    <property type="protein sequence ID" value="PSR31695.1"/>
    <property type="molecule type" value="Genomic_DNA"/>
</dbReference>
<proteinExistence type="inferred from homology"/>